<feature type="transmembrane region" description="Helical" evidence="1">
    <location>
        <begin position="6"/>
        <end position="25"/>
    </location>
</feature>
<evidence type="ECO:0000313" key="2">
    <source>
        <dbReference type="EMBL" id="KRM36465.1"/>
    </source>
</evidence>
<keyword evidence="1" id="KW-1133">Transmembrane helix</keyword>
<dbReference type="AlphaFoldDB" id="X0PW45"/>
<sequence>MYQVVLPIVILVVSGYVIPLIRNSAKVQKNNLKKQGLNSLADILNALTKIAEVQVTQTEANKSVGATGVDKKQAAVQATKIQAQNLGLDTKHVDVPAIVEAAFSTKKQELHANYNQDSVAKNASAANTTRNGA</sequence>
<keyword evidence="3" id="KW-1185">Reference proteome</keyword>
<accession>X0PW45</accession>
<keyword evidence="1" id="KW-0812">Transmembrane</keyword>
<protein>
    <recommendedName>
        <fullName evidence="4">Phage holin, LL-H family</fullName>
    </recommendedName>
</protein>
<reference evidence="2 3" key="1">
    <citation type="journal article" date="2015" name="Genome Announc.">
        <title>Expanding the biotechnology potential of lactobacilli through comparative genomics of 213 strains and associated genera.</title>
        <authorList>
            <person name="Sun Z."/>
            <person name="Harris H.M."/>
            <person name="McCann A."/>
            <person name="Guo C."/>
            <person name="Argimon S."/>
            <person name="Zhang W."/>
            <person name="Yang X."/>
            <person name="Jeffery I.B."/>
            <person name="Cooney J.C."/>
            <person name="Kagawa T.F."/>
            <person name="Liu W."/>
            <person name="Song Y."/>
            <person name="Salvetti E."/>
            <person name="Wrobel A."/>
            <person name="Rasinkangas P."/>
            <person name="Parkhill J."/>
            <person name="Rea M.C."/>
            <person name="O'Sullivan O."/>
            <person name="Ritari J."/>
            <person name="Douillard F.P."/>
            <person name="Paul Ross R."/>
            <person name="Yang R."/>
            <person name="Briner A.E."/>
            <person name="Felis G.E."/>
            <person name="de Vos W.M."/>
            <person name="Barrangou R."/>
            <person name="Klaenhammer T.R."/>
            <person name="Caufield P.W."/>
            <person name="Cui Y."/>
            <person name="Zhang H."/>
            <person name="O'Toole P.W."/>
        </authorList>
    </citation>
    <scope>NUCLEOTIDE SEQUENCE [LARGE SCALE GENOMIC DNA]</scope>
    <source>
        <strain evidence="2 3">DSM 18527</strain>
    </source>
</reference>
<dbReference type="PATRIC" id="fig|1423734.3.peg.2764"/>
<proteinExistence type="predicted"/>
<evidence type="ECO:0008006" key="4">
    <source>
        <dbReference type="Google" id="ProtNLM"/>
    </source>
</evidence>
<gene>
    <name evidence="2" type="ORF">FC83_GL002720</name>
</gene>
<keyword evidence="1" id="KW-0472">Membrane</keyword>
<dbReference type="EMBL" id="AZGA01000003">
    <property type="protein sequence ID" value="KRM36465.1"/>
    <property type="molecule type" value="Genomic_DNA"/>
</dbReference>
<dbReference type="Proteomes" id="UP000051236">
    <property type="component" value="Unassembled WGS sequence"/>
</dbReference>
<evidence type="ECO:0000256" key="1">
    <source>
        <dbReference type="SAM" id="Phobius"/>
    </source>
</evidence>
<evidence type="ECO:0000313" key="3">
    <source>
        <dbReference type="Proteomes" id="UP000051236"/>
    </source>
</evidence>
<organism evidence="2 3">
    <name type="scientific">Agrilactobacillus composti DSM 18527 = JCM 14202</name>
    <dbReference type="NCBI Taxonomy" id="1423734"/>
    <lineage>
        <taxon>Bacteria</taxon>
        <taxon>Bacillati</taxon>
        <taxon>Bacillota</taxon>
        <taxon>Bacilli</taxon>
        <taxon>Lactobacillales</taxon>
        <taxon>Lactobacillaceae</taxon>
        <taxon>Agrilactobacillus</taxon>
    </lineage>
</organism>
<comment type="caution">
    <text evidence="2">The sequence shown here is derived from an EMBL/GenBank/DDBJ whole genome shotgun (WGS) entry which is preliminary data.</text>
</comment>
<name>X0PW45_9LACO</name>